<evidence type="ECO:0000256" key="8">
    <source>
        <dbReference type="ARBA" id="ARBA00022801"/>
    </source>
</evidence>
<dbReference type="GO" id="GO:0034039">
    <property type="term" value="F:8-oxo-7,8-dihydroguanine DNA N-glycosylase activity"/>
    <property type="evidence" value="ECO:0007669"/>
    <property type="project" value="TreeGrafter"/>
</dbReference>
<feature type="domain" description="Formamidopyrimidine-DNA glycosylase catalytic" evidence="17">
    <location>
        <begin position="2"/>
        <end position="131"/>
    </location>
</feature>
<gene>
    <name evidence="18" type="ORF">MNBD_ALPHA08-583</name>
</gene>
<comment type="catalytic activity">
    <reaction evidence="15">
        <text>2'-deoxyribonucleotide-(2'-deoxyribose 5'-phosphate)-2'-deoxyribonucleotide-DNA = a 3'-end 2'-deoxyribonucleotide-(2,3-dehydro-2,3-deoxyribose 5'-phosphate)-DNA + a 5'-end 5'-phospho-2'-deoxyribonucleoside-DNA + H(+)</text>
        <dbReference type="Rhea" id="RHEA:66592"/>
        <dbReference type="Rhea" id="RHEA-COMP:13180"/>
        <dbReference type="Rhea" id="RHEA-COMP:16897"/>
        <dbReference type="Rhea" id="RHEA-COMP:17067"/>
        <dbReference type="ChEBI" id="CHEBI:15378"/>
        <dbReference type="ChEBI" id="CHEBI:136412"/>
        <dbReference type="ChEBI" id="CHEBI:157695"/>
        <dbReference type="ChEBI" id="CHEBI:167181"/>
        <dbReference type="EC" id="4.2.99.18"/>
    </reaction>
</comment>
<dbReference type="AlphaFoldDB" id="A0A3B0RIY5"/>
<evidence type="ECO:0000256" key="11">
    <source>
        <dbReference type="ARBA" id="ARBA00023204"/>
    </source>
</evidence>
<dbReference type="SUPFAM" id="SSF57716">
    <property type="entry name" value="Glucocorticoid receptor-like (DNA-binding domain)"/>
    <property type="match status" value="1"/>
</dbReference>
<evidence type="ECO:0000256" key="5">
    <source>
        <dbReference type="ARBA" id="ARBA00022723"/>
    </source>
</evidence>
<keyword evidence="10" id="KW-0238">DNA-binding</keyword>
<keyword evidence="6" id="KW-0227">DNA damage</keyword>
<sequence length="297" mass="32649">MPELPEVETVMRGLEPALVGQTIAGAEIRRANLRFPFPDKFAEKLTGRTIVRLERRAKYILAFLDDDTVWLSHLGMTGRFTVFGSNGEGKNLAEFYFQTGSEDAGQGKHDHVVLTLKNGSLIVYTDPRRFGVMDHFPASEIANHKLLANLGVEPLGNELHAGFLAKQFLGKKAPLKASLLDQKYIAGLGNIYVCEALFRAGLSPKRQSSTLSNRGKATEKGEKLISTIRACLNEAISAGGSTLSDYADINGDAGSFQQRFDVYDRENQPCRKKGCGGTVKRVVQSGRSTFYCPRCQK</sequence>
<dbReference type="Pfam" id="PF06827">
    <property type="entry name" value="zf-FPG_IleRS"/>
    <property type="match status" value="1"/>
</dbReference>
<accession>A0A3B0RIY5</accession>
<proteinExistence type="inferred from homology"/>
<dbReference type="FunFam" id="1.10.8.50:FF:000003">
    <property type="entry name" value="Formamidopyrimidine-DNA glycosylase"/>
    <property type="match status" value="1"/>
</dbReference>
<dbReference type="InterPro" id="IPR015886">
    <property type="entry name" value="H2TH_FPG"/>
</dbReference>
<dbReference type="SUPFAM" id="SSF81624">
    <property type="entry name" value="N-terminal domain of MutM-like DNA repair proteins"/>
    <property type="match status" value="1"/>
</dbReference>
<dbReference type="InterPro" id="IPR015887">
    <property type="entry name" value="DNA_glyclase_Znf_dom_DNA_BS"/>
</dbReference>
<dbReference type="Gene3D" id="1.10.8.50">
    <property type="match status" value="1"/>
</dbReference>
<dbReference type="EC" id="3.2.2.23" evidence="18"/>
<dbReference type="GO" id="GO:0140078">
    <property type="term" value="F:class I DNA-(apurinic or apyrimidinic site) endonuclease activity"/>
    <property type="evidence" value="ECO:0007669"/>
    <property type="project" value="UniProtKB-EC"/>
</dbReference>
<feature type="domain" description="FPG-type" evidence="16">
    <location>
        <begin position="261"/>
        <end position="297"/>
    </location>
</feature>
<keyword evidence="9" id="KW-0862">Zinc</keyword>
<dbReference type="PROSITE" id="PS51068">
    <property type="entry name" value="FPG_CAT"/>
    <property type="match status" value="1"/>
</dbReference>
<evidence type="ECO:0000313" key="18">
    <source>
        <dbReference type="EMBL" id="VAV93414.1"/>
    </source>
</evidence>
<dbReference type="SUPFAM" id="SSF46946">
    <property type="entry name" value="S13-like H2TH domain"/>
    <property type="match status" value="1"/>
</dbReference>
<evidence type="ECO:0000256" key="9">
    <source>
        <dbReference type="ARBA" id="ARBA00022833"/>
    </source>
</evidence>
<name>A0A3B0RIY5_9ZZZZ</name>
<comment type="subunit">
    <text evidence="4">Monomer.</text>
</comment>
<evidence type="ECO:0000256" key="12">
    <source>
        <dbReference type="ARBA" id="ARBA00023239"/>
    </source>
</evidence>
<evidence type="ECO:0000259" key="16">
    <source>
        <dbReference type="PROSITE" id="PS51066"/>
    </source>
</evidence>
<dbReference type="PROSITE" id="PS51066">
    <property type="entry name" value="ZF_FPG_2"/>
    <property type="match status" value="1"/>
</dbReference>
<keyword evidence="8 18" id="KW-0378">Hydrolase</keyword>
<evidence type="ECO:0000256" key="6">
    <source>
        <dbReference type="ARBA" id="ARBA00022763"/>
    </source>
</evidence>
<dbReference type="Pfam" id="PF06831">
    <property type="entry name" value="H2TH"/>
    <property type="match status" value="1"/>
</dbReference>
<dbReference type="InterPro" id="IPR012319">
    <property type="entry name" value="FPG_cat"/>
</dbReference>
<reference evidence="18" key="1">
    <citation type="submission" date="2018-06" db="EMBL/GenBank/DDBJ databases">
        <authorList>
            <person name="Zhirakovskaya E."/>
        </authorList>
    </citation>
    <scope>NUCLEOTIDE SEQUENCE</scope>
</reference>
<dbReference type="NCBIfam" id="TIGR00577">
    <property type="entry name" value="fpg"/>
    <property type="match status" value="1"/>
</dbReference>
<keyword evidence="11" id="KW-0234">DNA repair</keyword>
<protein>
    <submittedName>
        <fullName evidence="18">Formamidopyrimidine-DNA glycosylase</fullName>
        <ecNumber evidence="18">3.2.2.23</ecNumber>
    </submittedName>
</protein>
<dbReference type="PANTHER" id="PTHR22993">
    <property type="entry name" value="FORMAMIDOPYRIMIDINE-DNA GLYCOSYLASE"/>
    <property type="match status" value="1"/>
</dbReference>
<keyword evidence="13" id="KW-0511">Multifunctional enzyme</keyword>
<evidence type="ECO:0000256" key="4">
    <source>
        <dbReference type="ARBA" id="ARBA00011245"/>
    </source>
</evidence>
<dbReference type="SMART" id="SM01232">
    <property type="entry name" value="H2TH"/>
    <property type="match status" value="1"/>
</dbReference>
<evidence type="ECO:0000256" key="15">
    <source>
        <dbReference type="ARBA" id="ARBA00044632"/>
    </source>
</evidence>
<dbReference type="GO" id="GO:0003684">
    <property type="term" value="F:damaged DNA binding"/>
    <property type="evidence" value="ECO:0007669"/>
    <property type="project" value="InterPro"/>
</dbReference>
<evidence type="ECO:0000256" key="7">
    <source>
        <dbReference type="ARBA" id="ARBA00022771"/>
    </source>
</evidence>
<evidence type="ECO:0000256" key="10">
    <source>
        <dbReference type="ARBA" id="ARBA00023125"/>
    </source>
</evidence>
<dbReference type="InterPro" id="IPR000214">
    <property type="entry name" value="Znf_DNA_glyclase/AP_lyase"/>
</dbReference>
<dbReference type="HAMAP" id="MF_00103">
    <property type="entry name" value="Fapy_DNA_glycosyl"/>
    <property type="match status" value="1"/>
</dbReference>
<dbReference type="Gene3D" id="3.20.190.10">
    <property type="entry name" value="MutM-like, N-terminal"/>
    <property type="match status" value="1"/>
</dbReference>
<dbReference type="EMBL" id="UOEC01000110">
    <property type="protein sequence ID" value="VAV93414.1"/>
    <property type="molecule type" value="Genomic_DNA"/>
</dbReference>
<organism evidence="18">
    <name type="scientific">hydrothermal vent metagenome</name>
    <dbReference type="NCBI Taxonomy" id="652676"/>
    <lineage>
        <taxon>unclassified sequences</taxon>
        <taxon>metagenomes</taxon>
        <taxon>ecological metagenomes</taxon>
    </lineage>
</organism>
<evidence type="ECO:0000256" key="3">
    <source>
        <dbReference type="ARBA" id="ARBA00009409"/>
    </source>
</evidence>
<dbReference type="InterPro" id="IPR035937">
    <property type="entry name" value="FPG_N"/>
</dbReference>
<evidence type="ECO:0000256" key="1">
    <source>
        <dbReference type="ARBA" id="ARBA00001668"/>
    </source>
</evidence>
<keyword evidence="7" id="KW-0863">Zinc-finger</keyword>
<evidence type="ECO:0000256" key="13">
    <source>
        <dbReference type="ARBA" id="ARBA00023268"/>
    </source>
</evidence>
<dbReference type="InterPro" id="IPR010979">
    <property type="entry name" value="Ribosomal_uS13-like_H2TH"/>
</dbReference>
<comment type="catalytic activity">
    <reaction evidence="1">
        <text>Hydrolysis of DNA containing ring-opened 7-methylguanine residues, releasing 2,6-diamino-4-hydroxy-5-(N-methyl)formamidopyrimidine.</text>
        <dbReference type="EC" id="3.2.2.23"/>
    </reaction>
</comment>
<dbReference type="InterPro" id="IPR010663">
    <property type="entry name" value="Znf_FPG/IleRS"/>
</dbReference>
<evidence type="ECO:0000259" key="17">
    <source>
        <dbReference type="PROSITE" id="PS51068"/>
    </source>
</evidence>
<keyword evidence="12" id="KW-0456">Lyase</keyword>
<dbReference type="InterPro" id="IPR020629">
    <property type="entry name" value="FPG_Glyclase"/>
</dbReference>
<keyword evidence="14 18" id="KW-0326">Glycosidase</keyword>
<keyword evidence="5" id="KW-0479">Metal-binding</keyword>
<comment type="similarity">
    <text evidence="3">Belongs to the FPG family.</text>
</comment>
<evidence type="ECO:0000256" key="14">
    <source>
        <dbReference type="ARBA" id="ARBA00023295"/>
    </source>
</evidence>
<dbReference type="NCBIfam" id="NF002211">
    <property type="entry name" value="PRK01103.1"/>
    <property type="match status" value="1"/>
</dbReference>
<dbReference type="PANTHER" id="PTHR22993:SF9">
    <property type="entry name" value="FORMAMIDOPYRIMIDINE-DNA GLYCOSYLASE"/>
    <property type="match status" value="1"/>
</dbReference>
<dbReference type="GO" id="GO:0006284">
    <property type="term" value="P:base-excision repair"/>
    <property type="evidence" value="ECO:0007669"/>
    <property type="project" value="InterPro"/>
</dbReference>
<dbReference type="PROSITE" id="PS01242">
    <property type="entry name" value="ZF_FPG_1"/>
    <property type="match status" value="1"/>
</dbReference>
<comment type="cofactor">
    <cofactor evidence="2">
        <name>Zn(2+)</name>
        <dbReference type="ChEBI" id="CHEBI:29105"/>
    </cofactor>
</comment>
<dbReference type="Pfam" id="PF01149">
    <property type="entry name" value="Fapy_DNA_glyco"/>
    <property type="match status" value="1"/>
</dbReference>
<dbReference type="GO" id="GO:0008270">
    <property type="term" value="F:zinc ion binding"/>
    <property type="evidence" value="ECO:0007669"/>
    <property type="project" value="UniProtKB-KW"/>
</dbReference>
<dbReference type="SMART" id="SM00898">
    <property type="entry name" value="Fapy_DNA_glyco"/>
    <property type="match status" value="1"/>
</dbReference>
<evidence type="ECO:0000256" key="2">
    <source>
        <dbReference type="ARBA" id="ARBA00001947"/>
    </source>
</evidence>
<dbReference type="CDD" id="cd08966">
    <property type="entry name" value="EcFpg-like_N"/>
    <property type="match status" value="1"/>
</dbReference>